<evidence type="ECO:0000256" key="1">
    <source>
        <dbReference type="SAM" id="MobiDB-lite"/>
    </source>
</evidence>
<evidence type="ECO:0000313" key="4">
    <source>
        <dbReference type="Proteomes" id="UP001140217"/>
    </source>
</evidence>
<feature type="transmembrane region" description="Helical" evidence="2">
    <location>
        <begin position="146"/>
        <end position="169"/>
    </location>
</feature>
<feature type="transmembrane region" description="Helical" evidence="2">
    <location>
        <begin position="122"/>
        <end position="140"/>
    </location>
</feature>
<dbReference type="Proteomes" id="UP001140217">
    <property type="component" value="Unassembled WGS sequence"/>
</dbReference>
<keyword evidence="2" id="KW-0812">Transmembrane</keyword>
<accession>A0A9W8HKJ6</accession>
<dbReference type="EMBL" id="JANBUL010000004">
    <property type="protein sequence ID" value="KAJ2786070.1"/>
    <property type="molecule type" value="Genomic_DNA"/>
</dbReference>
<name>A0A9W8HKJ6_9FUNG</name>
<dbReference type="Gene3D" id="1.20.1280.290">
    <property type="match status" value="1"/>
</dbReference>
<dbReference type="OrthoDB" id="407617at2759"/>
<keyword evidence="2" id="KW-1133">Transmembrane helix</keyword>
<keyword evidence="2" id="KW-0472">Membrane</keyword>
<evidence type="ECO:0000256" key="2">
    <source>
        <dbReference type="SAM" id="Phobius"/>
    </source>
</evidence>
<sequence length="217" mass="23363">MLYLWYYGGMLYGAYAVGAGLYVGLVIQPQLFSFFALVNILQVHLYGSRMCAARVAAVGALLVASYVGGHIGMWKACAHAVGRHQHAAVTVLGVLPATAIALGFLPEICVCLREQTVEMSNLFLLFDILGGVFSTISLAFDHSFDYVASITYLVVVLLDVVLVLMKAYYHARGTQGIMRRRPDSNAESGAATADPGEEEEEQGLACGDKHVIEAKQG</sequence>
<gene>
    <name evidence="3" type="ORF">H4R18_000102</name>
</gene>
<feature type="region of interest" description="Disordered" evidence="1">
    <location>
        <begin position="180"/>
        <end position="205"/>
    </location>
</feature>
<feature type="transmembrane region" description="Helical" evidence="2">
    <location>
        <begin position="86"/>
        <end position="110"/>
    </location>
</feature>
<feature type="transmembrane region" description="Helical" evidence="2">
    <location>
        <begin position="53"/>
        <end position="74"/>
    </location>
</feature>
<organism evidence="3 4">
    <name type="scientific">Coemansia javaensis</name>
    <dbReference type="NCBI Taxonomy" id="2761396"/>
    <lineage>
        <taxon>Eukaryota</taxon>
        <taxon>Fungi</taxon>
        <taxon>Fungi incertae sedis</taxon>
        <taxon>Zoopagomycota</taxon>
        <taxon>Kickxellomycotina</taxon>
        <taxon>Kickxellomycetes</taxon>
        <taxon>Kickxellales</taxon>
        <taxon>Kickxellaceae</taxon>
        <taxon>Coemansia</taxon>
    </lineage>
</organism>
<proteinExistence type="predicted"/>
<reference evidence="3" key="1">
    <citation type="submission" date="2022-07" db="EMBL/GenBank/DDBJ databases">
        <title>Phylogenomic reconstructions and comparative analyses of Kickxellomycotina fungi.</title>
        <authorList>
            <person name="Reynolds N.K."/>
            <person name="Stajich J.E."/>
            <person name="Barry K."/>
            <person name="Grigoriev I.V."/>
            <person name="Crous P."/>
            <person name="Smith M.E."/>
        </authorList>
    </citation>
    <scope>NUCLEOTIDE SEQUENCE</scope>
    <source>
        <strain evidence="3">NBRC 105414</strain>
    </source>
</reference>
<comment type="caution">
    <text evidence="3">The sequence shown here is derived from an EMBL/GenBank/DDBJ whole genome shotgun (WGS) entry which is preliminary data.</text>
</comment>
<protein>
    <recommendedName>
        <fullName evidence="5">PQ-loop-domain-containing protein</fullName>
    </recommendedName>
</protein>
<evidence type="ECO:0000313" key="3">
    <source>
        <dbReference type="EMBL" id="KAJ2786070.1"/>
    </source>
</evidence>
<feature type="transmembrane region" description="Helical" evidence="2">
    <location>
        <begin position="12"/>
        <end position="41"/>
    </location>
</feature>
<dbReference type="AlphaFoldDB" id="A0A9W8HKJ6"/>
<keyword evidence="4" id="KW-1185">Reference proteome</keyword>
<evidence type="ECO:0008006" key="5">
    <source>
        <dbReference type="Google" id="ProtNLM"/>
    </source>
</evidence>